<protein>
    <submittedName>
        <fullName evidence="6">MBL fold metallo-hydrolase</fullName>
    </submittedName>
</protein>
<keyword evidence="2" id="KW-0479">Metal-binding</keyword>
<comment type="similarity">
    <text evidence="1">Belongs to the metallo-beta-lactamase superfamily.</text>
</comment>
<evidence type="ECO:0000256" key="3">
    <source>
        <dbReference type="ARBA" id="ARBA00022801"/>
    </source>
</evidence>
<dbReference type="AlphaFoldDB" id="A0A512HIK5"/>
<dbReference type="GO" id="GO:0046872">
    <property type="term" value="F:metal ion binding"/>
    <property type="evidence" value="ECO:0007669"/>
    <property type="project" value="UniProtKB-KW"/>
</dbReference>
<evidence type="ECO:0000256" key="1">
    <source>
        <dbReference type="ARBA" id="ARBA00007749"/>
    </source>
</evidence>
<proteinExistence type="inferred from homology"/>
<dbReference type="GO" id="GO:0016787">
    <property type="term" value="F:hydrolase activity"/>
    <property type="evidence" value="ECO:0007669"/>
    <property type="project" value="UniProtKB-KW"/>
</dbReference>
<evidence type="ECO:0000259" key="5">
    <source>
        <dbReference type="SMART" id="SM00849"/>
    </source>
</evidence>
<dbReference type="Gene3D" id="3.60.15.10">
    <property type="entry name" value="Ribonuclease Z/Hydroxyacylglutathione hydrolase-like"/>
    <property type="match status" value="1"/>
</dbReference>
<dbReference type="CDD" id="cd07720">
    <property type="entry name" value="OPHC2-like_MBL-fold"/>
    <property type="match status" value="1"/>
</dbReference>
<accession>A0A512HIK5</accession>
<dbReference type="InterPro" id="IPR051013">
    <property type="entry name" value="MBL_superfamily_lactonases"/>
</dbReference>
<dbReference type="PANTHER" id="PTHR42978">
    <property type="entry name" value="QUORUM-QUENCHING LACTONASE YTNP-RELATED-RELATED"/>
    <property type="match status" value="1"/>
</dbReference>
<reference evidence="6 7" key="1">
    <citation type="submission" date="2019-07" db="EMBL/GenBank/DDBJ databases">
        <title>Whole genome shotgun sequence of Rhizobium naphthalenivorans NBRC 107585.</title>
        <authorList>
            <person name="Hosoyama A."/>
            <person name="Uohara A."/>
            <person name="Ohji S."/>
            <person name="Ichikawa N."/>
        </authorList>
    </citation>
    <scope>NUCLEOTIDE SEQUENCE [LARGE SCALE GENOMIC DNA]</scope>
    <source>
        <strain evidence="6 7">NBRC 107585</strain>
    </source>
</reference>
<keyword evidence="4" id="KW-0862">Zinc</keyword>
<keyword evidence="3 6" id="KW-0378">Hydrolase</keyword>
<sequence length="266" mass="28824">MTISDGHLSLPMAFLYPDVPKEELEPFLVANGLPANVLTPDCNVTAFKRGDRVVLFDVGSGSNFMKTAGRLGENLAEAGIDPASVTDVVFTHAHPDHLWGVTDDFDELVFPSAAYHISQTEWDFWSSAETLTKVPPERQSFVVGAQSRFKFIEDKVNFIKPGQEVLSGVEAVDTAGHTPGHLSFLVHGGSEPTLIIGDALSNTAISFAHPEWRTGSDHDQEMGAKTRAALLDRLAGDKVTIIGYHFNHTGIGHAERRGSAYAFIPA</sequence>
<evidence type="ECO:0000256" key="4">
    <source>
        <dbReference type="ARBA" id="ARBA00022833"/>
    </source>
</evidence>
<dbReference type="SMART" id="SM00849">
    <property type="entry name" value="Lactamase_B"/>
    <property type="match status" value="1"/>
</dbReference>
<evidence type="ECO:0000256" key="2">
    <source>
        <dbReference type="ARBA" id="ARBA00022723"/>
    </source>
</evidence>
<evidence type="ECO:0000313" key="7">
    <source>
        <dbReference type="Proteomes" id="UP000321717"/>
    </source>
</evidence>
<dbReference type="SUPFAM" id="SSF56281">
    <property type="entry name" value="Metallo-hydrolase/oxidoreductase"/>
    <property type="match status" value="1"/>
</dbReference>
<keyword evidence="7" id="KW-1185">Reference proteome</keyword>
<dbReference type="PANTHER" id="PTHR42978:SF6">
    <property type="entry name" value="QUORUM-QUENCHING LACTONASE YTNP-RELATED"/>
    <property type="match status" value="1"/>
</dbReference>
<gene>
    <name evidence="6" type="ORF">RNA01_21960</name>
</gene>
<evidence type="ECO:0000313" key="6">
    <source>
        <dbReference type="EMBL" id="GEO85264.1"/>
    </source>
</evidence>
<comment type="caution">
    <text evidence="6">The sequence shown here is derived from an EMBL/GenBank/DDBJ whole genome shotgun (WGS) entry which is preliminary data.</text>
</comment>
<feature type="domain" description="Metallo-beta-lactamase" evidence="5">
    <location>
        <begin position="41"/>
        <end position="245"/>
    </location>
</feature>
<organism evidence="6 7">
    <name type="scientific">Ciceribacter naphthalenivorans</name>
    <dbReference type="NCBI Taxonomy" id="1118451"/>
    <lineage>
        <taxon>Bacteria</taxon>
        <taxon>Pseudomonadati</taxon>
        <taxon>Pseudomonadota</taxon>
        <taxon>Alphaproteobacteria</taxon>
        <taxon>Hyphomicrobiales</taxon>
        <taxon>Rhizobiaceae</taxon>
        <taxon>Ciceribacter</taxon>
    </lineage>
</organism>
<dbReference type="Proteomes" id="UP000321717">
    <property type="component" value="Unassembled WGS sequence"/>
</dbReference>
<dbReference type="Pfam" id="PF00753">
    <property type="entry name" value="Lactamase_B"/>
    <property type="match status" value="1"/>
</dbReference>
<name>A0A512HIK5_9HYPH</name>
<dbReference type="EMBL" id="BJZP01000009">
    <property type="protein sequence ID" value="GEO85264.1"/>
    <property type="molecule type" value="Genomic_DNA"/>
</dbReference>
<dbReference type="InterPro" id="IPR001279">
    <property type="entry name" value="Metallo-B-lactamas"/>
</dbReference>
<dbReference type="InterPro" id="IPR036866">
    <property type="entry name" value="RibonucZ/Hydroxyglut_hydro"/>
</dbReference>